<keyword evidence="4 5" id="KW-0472">Membrane</keyword>
<organism evidence="8 9">
    <name type="scientific">Helicobacter colisuis</name>
    <dbReference type="NCBI Taxonomy" id="2949739"/>
    <lineage>
        <taxon>Bacteria</taxon>
        <taxon>Pseudomonadati</taxon>
        <taxon>Campylobacterota</taxon>
        <taxon>Epsilonproteobacteria</taxon>
        <taxon>Campylobacterales</taxon>
        <taxon>Helicobacteraceae</taxon>
        <taxon>Helicobacter</taxon>
    </lineage>
</organism>
<proteinExistence type="inferred from homology"/>
<dbReference type="Pfam" id="PF00361">
    <property type="entry name" value="Proton_antipo_M"/>
    <property type="match status" value="1"/>
</dbReference>
<dbReference type="EC" id="7.1.1.-" evidence="5"/>
<comment type="similarity">
    <text evidence="5">Belongs to the complex I subunit 2 family.</text>
</comment>
<comment type="subunit">
    <text evidence="5">NDH-1 is composed of 14 different subunits. Subunits NuoA, H, J, K, L, M, N constitute the membrane sector of the complex.</text>
</comment>
<keyword evidence="8" id="KW-0560">Oxidoreductase</keyword>
<dbReference type="Proteomes" id="UP001057522">
    <property type="component" value="Unassembled WGS sequence"/>
</dbReference>
<feature type="domain" description="NADH:quinone oxidoreductase/Mrp antiporter transmembrane" evidence="7">
    <location>
        <begin position="129"/>
        <end position="426"/>
    </location>
</feature>
<feature type="transmembrane region" description="Helical" evidence="5">
    <location>
        <begin position="165"/>
        <end position="186"/>
    </location>
</feature>
<keyword evidence="5" id="KW-0874">Quinone</keyword>
<keyword evidence="2 5" id="KW-0812">Transmembrane</keyword>
<keyword evidence="9" id="KW-1185">Reference proteome</keyword>
<evidence type="ECO:0000313" key="8">
    <source>
        <dbReference type="EMBL" id="MCL9819441.1"/>
    </source>
</evidence>
<protein>
    <recommendedName>
        <fullName evidence="5">NADH-quinone oxidoreductase subunit N</fullName>
        <ecNumber evidence="5">7.1.1.-</ecNumber>
    </recommendedName>
    <alternativeName>
        <fullName evidence="5">NADH dehydrogenase I subunit N</fullName>
    </alternativeName>
    <alternativeName>
        <fullName evidence="5">NDH-1 subunit N</fullName>
    </alternativeName>
</protein>
<dbReference type="EMBL" id="JAMOKX010000003">
    <property type="protein sequence ID" value="MCL9819441.1"/>
    <property type="molecule type" value="Genomic_DNA"/>
</dbReference>
<sequence>MLESFSITFGELNFFSIIPMVIAIVGAILIIGLDLYIQKANKQLYAMLAIVFLVLDLGYVVLFGGYGRAFFDLVLIDGISMLGQIIILVGAILFLPLTLSYNKFHEFQYPEYYALFLLMCVGFQFMVSSDHLIVIFLGLETASLSLYTLIAMHNRKNSLEAAIKYFTMGALSAACFAFGSMLLYAASGYLDLENIKNALDYSSYQPSYLILAAVVFFIAAIGFKVSLVPFHTWMPDVYEGSNSFLAGFISVVPKIAALVVAIRIFSIFQDLIWVYNIFYLLVIVTMTLPNLVALVQKDVKRMLAYSSISHAGFVFSAILISSFQSFSALFMYWILFLFANLGIFAMLWITRTKEQKWDKHYDHPYEKFSGLIKLCPFMAVIMALFMLSLAGIPPFSLFWGKAYLMSAAINNGYLFLAVVMALNSAIAAYYYLKLIVYMFFKEPLVENGAIYLQNVTLPLKIVVGIAVACVCFSSLFVDDILYSVYYFLESSVI</sequence>
<dbReference type="NCBIfam" id="NF004444">
    <property type="entry name" value="PRK05777.2-2"/>
    <property type="match status" value="1"/>
</dbReference>
<accession>A0ABT0TU34</accession>
<name>A0ABT0TU34_9HELI</name>
<comment type="function">
    <text evidence="5">NDH-1 shuttles electrons from NADH, via FMN and iron-sulfur (Fe-S) centers, to quinones in the respiratory chain. The immediate electron acceptor for the enzyme in this species is believed to be ubiquinone. Couples the redox reaction to proton translocation (for every two electrons transferred, four hydrogen ions are translocated across the cytoplasmic membrane), and thus conserves the redox energy in a proton gradient.</text>
</comment>
<feature type="transmembrane region" description="Helical" evidence="5">
    <location>
        <begin position="12"/>
        <end position="37"/>
    </location>
</feature>
<evidence type="ECO:0000256" key="2">
    <source>
        <dbReference type="ARBA" id="ARBA00022692"/>
    </source>
</evidence>
<feature type="transmembrane region" description="Helical" evidence="5">
    <location>
        <begin position="206"/>
        <end position="223"/>
    </location>
</feature>
<feature type="transmembrane region" description="Helical" evidence="5">
    <location>
        <begin position="329"/>
        <end position="349"/>
    </location>
</feature>
<keyword evidence="5" id="KW-1278">Translocase</keyword>
<feature type="transmembrane region" description="Helical" evidence="5">
    <location>
        <begin position="133"/>
        <end position="153"/>
    </location>
</feature>
<evidence type="ECO:0000259" key="7">
    <source>
        <dbReference type="Pfam" id="PF00361"/>
    </source>
</evidence>
<dbReference type="HAMAP" id="MF_00445">
    <property type="entry name" value="NDH1_NuoN_1"/>
    <property type="match status" value="1"/>
</dbReference>
<evidence type="ECO:0000256" key="4">
    <source>
        <dbReference type="ARBA" id="ARBA00023136"/>
    </source>
</evidence>
<dbReference type="InterPro" id="IPR010096">
    <property type="entry name" value="NADH-Q_OxRdtase_suN/2"/>
</dbReference>
<dbReference type="RefSeq" id="WP_250604139.1">
    <property type="nucleotide sequence ID" value="NZ_JAMOKX010000003.1"/>
</dbReference>
<feature type="transmembrane region" description="Helical" evidence="5">
    <location>
        <begin position="244"/>
        <end position="266"/>
    </location>
</feature>
<evidence type="ECO:0000256" key="6">
    <source>
        <dbReference type="RuleBase" id="RU000320"/>
    </source>
</evidence>
<evidence type="ECO:0000256" key="3">
    <source>
        <dbReference type="ARBA" id="ARBA00022989"/>
    </source>
</evidence>
<dbReference type="GO" id="GO:0016491">
    <property type="term" value="F:oxidoreductase activity"/>
    <property type="evidence" value="ECO:0007669"/>
    <property type="project" value="UniProtKB-KW"/>
</dbReference>
<feature type="transmembrane region" description="Helical" evidence="5">
    <location>
        <begin position="44"/>
        <end position="66"/>
    </location>
</feature>
<keyword evidence="5" id="KW-0830">Ubiquinone</keyword>
<keyword evidence="5" id="KW-0520">NAD</keyword>
<feature type="transmembrane region" description="Helical" evidence="5">
    <location>
        <begin position="370"/>
        <end position="392"/>
    </location>
</feature>
<feature type="transmembrane region" description="Helical" evidence="5">
    <location>
        <begin position="272"/>
        <end position="295"/>
    </location>
</feature>
<dbReference type="PANTHER" id="PTHR22773">
    <property type="entry name" value="NADH DEHYDROGENASE"/>
    <property type="match status" value="1"/>
</dbReference>
<comment type="catalytic activity">
    <reaction evidence="5">
        <text>a quinone + NADH + 5 H(+)(in) = a quinol + NAD(+) + 4 H(+)(out)</text>
        <dbReference type="Rhea" id="RHEA:57888"/>
        <dbReference type="ChEBI" id="CHEBI:15378"/>
        <dbReference type="ChEBI" id="CHEBI:24646"/>
        <dbReference type="ChEBI" id="CHEBI:57540"/>
        <dbReference type="ChEBI" id="CHEBI:57945"/>
        <dbReference type="ChEBI" id="CHEBI:132124"/>
    </reaction>
</comment>
<dbReference type="NCBIfam" id="TIGR01770">
    <property type="entry name" value="NDH_I_N"/>
    <property type="match status" value="1"/>
</dbReference>
<feature type="transmembrane region" description="Helical" evidence="5">
    <location>
        <begin position="111"/>
        <end position="127"/>
    </location>
</feature>
<gene>
    <name evidence="5 8" type="primary">nuoN</name>
    <name evidence="8" type="ORF">NCR95_04550</name>
</gene>
<feature type="transmembrane region" description="Helical" evidence="5">
    <location>
        <begin position="302"/>
        <end position="323"/>
    </location>
</feature>
<keyword evidence="5" id="KW-0813">Transport</keyword>
<feature type="transmembrane region" description="Helical" evidence="5">
    <location>
        <begin position="461"/>
        <end position="488"/>
    </location>
</feature>
<reference evidence="8" key="1">
    <citation type="submission" date="2022-06" db="EMBL/GenBank/DDBJ databases">
        <title>Helicobacter colisuis sp. nov.</title>
        <authorList>
            <person name="Papic B."/>
            <person name="Gruntar I."/>
        </authorList>
    </citation>
    <scope>NUCLEOTIDE SEQUENCE</scope>
    <source>
        <strain evidence="8">11154-15</strain>
    </source>
</reference>
<evidence type="ECO:0000256" key="1">
    <source>
        <dbReference type="ARBA" id="ARBA00004127"/>
    </source>
</evidence>
<comment type="caution">
    <text evidence="8">The sequence shown here is derived from an EMBL/GenBank/DDBJ whole genome shotgun (WGS) entry which is preliminary data.</text>
</comment>
<feature type="transmembrane region" description="Helical" evidence="5">
    <location>
        <begin position="412"/>
        <end position="432"/>
    </location>
</feature>
<comment type="subcellular location">
    <subcellularLocation>
        <location evidence="5">Cell membrane</location>
        <topology evidence="5">Multi-pass membrane protein</topology>
    </subcellularLocation>
    <subcellularLocation>
        <location evidence="1">Endomembrane system</location>
        <topology evidence="1">Multi-pass membrane protein</topology>
    </subcellularLocation>
    <subcellularLocation>
        <location evidence="6">Membrane</location>
        <topology evidence="6">Multi-pass membrane protein</topology>
    </subcellularLocation>
</comment>
<feature type="transmembrane region" description="Helical" evidence="5">
    <location>
        <begin position="78"/>
        <end position="99"/>
    </location>
</feature>
<dbReference type="InterPro" id="IPR001750">
    <property type="entry name" value="ND/Mrp_TM"/>
</dbReference>
<evidence type="ECO:0000313" key="9">
    <source>
        <dbReference type="Proteomes" id="UP001057522"/>
    </source>
</evidence>
<keyword evidence="5" id="KW-1003">Cell membrane</keyword>
<evidence type="ECO:0000256" key="5">
    <source>
        <dbReference type="HAMAP-Rule" id="MF_00445"/>
    </source>
</evidence>
<keyword evidence="3 5" id="KW-1133">Transmembrane helix</keyword>